<dbReference type="Pfam" id="PF00684">
    <property type="entry name" value="DnaJ_CXXCXGXG"/>
    <property type="match status" value="1"/>
</dbReference>
<name>A0A6J7EUK7_9ZZZZ</name>
<dbReference type="PANTHER" id="PTHR43096:SF48">
    <property type="entry name" value="CHAPERONE PROTEIN DNAJ"/>
    <property type="match status" value="1"/>
</dbReference>
<dbReference type="PROSITE" id="PS51188">
    <property type="entry name" value="ZF_CR"/>
    <property type="match status" value="1"/>
</dbReference>
<keyword evidence="8" id="KW-0143">Chaperone</keyword>
<dbReference type="InterPro" id="IPR036410">
    <property type="entry name" value="HSP_DnaJ_Cys-rich_dom_sf"/>
</dbReference>
<dbReference type="PROSITE" id="PS50076">
    <property type="entry name" value="DNAJ_2"/>
    <property type="match status" value="1"/>
</dbReference>
<dbReference type="PROSITE" id="PS00636">
    <property type="entry name" value="DNAJ_1"/>
    <property type="match status" value="1"/>
</dbReference>
<dbReference type="InterPro" id="IPR002939">
    <property type="entry name" value="DnaJ_C"/>
</dbReference>
<dbReference type="GO" id="GO:0006260">
    <property type="term" value="P:DNA replication"/>
    <property type="evidence" value="ECO:0007669"/>
    <property type="project" value="UniProtKB-KW"/>
</dbReference>
<accession>A0A6J7EUK7</accession>
<keyword evidence="1" id="KW-0963">Cytoplasm</keyword>
<evidence type="ECO:0000256" key="8">
    <source>
        <dbReference type="ARBA" id="ARBA00023186"/>
    </source>
</evidence>
<evidence type="ECO:0000313" key="11">
    <source>
        <dbReference type="EMBL" id="CAB4701970.1"/>
    </source>
</evidence>
<dbReference type="AlphaFoldDB" id="A0A6J7EUK7"/>
<keyword evidence="4" id="KW-0677">Repeat</keyword>
<evidence type="ECO:0000259" key="10">
    <source>
        <dbReference type="PROSITE" id="PS51188"/>
    </source>
</evidence>
<dbReference type="NCBIfam" id="NF008035">
    <property type="entry name" value="PRK10767.1"/>
    <property type="match status" value="1"/>
</dbReference>
<dbReference type="PANTHER" id="PTHR43096">
    <property type="entry name" value="DNAJ HOMOLOG 1, MITOCHONDRIAL-RELATED"/>
    <property type="match status" value="1"/>
</dbReference>
<dbReference type="Pfam" id="PF01556">
    <property type="entry name" value="DnaJ_C"/>
    <property type="match status" value="1"/>
</dbReference>
<keyword evidence="2" id="KW-0235">DNA replication</keyword>
<dbReference type="SUPFAM" id="SSF46565">
    <property type="entry name" value="Chaperone J-domain"/>
    <property type="match status" value="1"/>
</dbReference>
<evidence type="ECO:0000256" key="6">
    <source>
        <dbReference type="ARBA" id="ARBA00022833"/>
    </source>
</evidence>
<evidence type="ECO:0000256" key="7">
    <source>
        <dbReference type="ARBA" id="ARBA00023016"/>
    </source>
</evidence>
<dbReference type="EMBL" id="CAEZYY010000063">
    <property type="protein sequence ID" value="CAB4772822.1"/>
    <property type="molecule type" value="Genomic_DNA"/>
</dbReference>
<dbReference type="Gene3D" id="2.10.230.10">
    <property type="entry name" value="Heat shock protein DnaJ, cysteine-rich domain"/>
    <property type="match status" value="1"/>
</dbReference>
<dbReference type="SUPFAM" id="SSF57938">
    <property type="entry name" value="DnaJ/Hsp40 cysteine-rich domain"/>
    <property type="match status" value="1"/>
</dbReference>
<keyword evidence="7" id="KW-0346">Stress response</keyword>
<dbReference type="Gene3D" id="1.10.287.110">
    <property type="entry name" value="DnaJ domain"/>
    <property type="match status" value="1"/>
</dbReference>
<dbReference type="InterPro" id="IPR001305">
    <property type="entry name" value="HSP_DnaJ_Cys-rich_dom"/>
</dbReference>
<dbReference type="PRINTS" id="PR00625">
    <property type="entry name" value="JDOMAIN"/>
</dbReference>
<dbReference type="GO" id="GO:0008270">
    <property type="term" value="F:zinc ion binding"/>
    <property type="evidence" value="ECO:0007669"/>
    <property type="project" value="UniProtKB-KW"/>
</dbReference>
<dbReference type="SMART" id="SM00271">
    <property type="entry name" value="DnaJ"/>
    <property type="match status" value="1"/>
</dbReference>
<dbReference type="EMBL" id="CAFBLR010000226">
    <property type="protein sequence ID" value="CAB4885004.1"/>
    <property type="molecule type" value="Genomic_DNA"/>
</dbReference>
<dbReference type="GO" id="GO:0051082">
    <property type="term" value="F:unfolded protein binding"/>
    <property type="evidence" value="ECO:0007669"/>
    <property type="project" value="InterPro"/>
</dbReference>
<dbReference type="Pfam" id="PF00226">
    <property type="entry name" value="DnaJ"/>
    <property type="match status" value="1"/>
</dbReference>
<dbReference type="NCBIfam" id="TIGR02349">
    <property type="entry name" value="DnaJ_bact"/>
    <property type="match status" value="1"/>
</dbReference>
<proteinExistence type="inferred from homology"/>
<dbReference type="CDD" id="cd10747">
    <property type="entry name" value="DnaJ_C"/>
    <property type="match status" value="1"/>
</dbReference>
<evidence type="ECO:0000256" key="2">
    <source>
        <dbReference type="ARBA" id="ARBA00022705"/>
    </source>
</evidence>
<evidence type="ECO:0000313" key="13">
    <source>
        <dbReference type="EMBL" id="CAB4885004.1"/>
    </source>
</evidence>
<feature type="domain" description="CR-type" evidence="10">
    <location>
        <begin position="132"/>
        <end position="214"/>
    </location>
</feature>
<dbReference type="FunFam" id="2.10.230.10:FF:000002">
    <property type="entry name" value="Molecular chaperone DnaJ"/>
    <property type="match status" value="1"/>
</dbReference>
<dbReference type="GO" id="GO:0005524">
    <property type="term" value="F:ATP binding"/>
    <property type="evidence" value="ECO:0007669"/>
    <property type="project" value="InterPro"/>
</dbReference>
<dbReference type="InterPro" id="IPR012724">
    <property type="entry name" value="DnaJ"/>
</dbReference>
<evidence type="ECO:0000256" key="1">
    <source>
        <dbReference type="ARBA" id="ARBA00022490"/>
    </source>
</evidence>
<keyword evidence="6" id="KW-0862">Zinc</keyword>
<dbReference type="GO" id="GO:0005737">
    <property type="term" value="C:cytoplasm"/>
    <property type="evidence" value="ECO:0007669"/>
    <property type="project" value="TreeGrafter"/>
</dbReference>
<keyword evidence="5" id="KW-0863">Zinc-finger</keyword>
<evidence type="ECO:0000313" key="12">
    <source>
        <dbReference type="EMBL" id="CAB4772822.1"/>
    </source>
</evidence>
<sequence length="375" mass="39234">MADFYELLGVPRGSSAEEIKKAYRRRARELHPDANPDDPTAEDRFKELARAYEVLSDTEQRARYDQFGEAGLGGAAGQPGDFFGGGGGGINDIFEAFFGGGSAGRQRGSSGPPRGQDLEVVADIAFEQAVFGANVPVTSRTAVPCDACSATGAAPGTSPTRCGGCQGTGQVRRVRQSLLGQMVTSGPCGQCGGAGQTIASPCGTCRGEGRVIEDRTYNVDVPAGVDNGSTLRLTGRGAAGPRGGGTGDLYVHLRVADHARFVRDGDDLVGYLVVSIAQATLGTEIEFETLDGPETIAVPAGSQHGKVFLFRGKGVPRLGQRRSGRGDLRVALRVEVPTRLTAKEIELLRAFAEARGEAVSDTDQSLLGRIKSAFS</sequence>
<dbReference type="EMBL" id="CAEZXX010000032">
    <property type="protein sequence ID" value="CAB4701970.1"/>
    <property type="molecule type" value="Genomic_DNA"/>
</dbReference>
<dbReference type="GO" id="GO:0031072">
    <property type="term" value="F:heat shock protein binding"/>
    <property type="evidence" value="ECO:0007669"/>
    <property type="project" value="InterPro"/>
</dbReference>
<dbReference type="InterPro" id="IPR036869">
    <property type="entry name" value="J_dom_sf"/>
</dbReference>
<feature type="domain" description="J" evidence="9">
    <location>
        <begin position="3"/>
        <end position="68"/>
    </location>
</feature>
<dbReference type="CDD" id="cd10719">
    <property type="entry name" value="DnaJ_zf"/>
    <property type="match status" value="1"/>
</dbReference>
<protein>
    <submittedName>
        <fullName evidence="13">Unannotated protein</fullName>
    </submittedName>
</protein>
<evidence type="ECO:0000256" key="5">
    <source>
        <dbReference type="ARBA" id="ARBA00022771"/>
    </source>
</evidence>
<dbReference type="FunFam" id="2.60.260.20:FF:000005">
    <property type="entry name" value="Chaperone protein dnaJ 1, mitochondrial"/>
    <property type="match status" value="1"/>
</dbReference>
<dbReference type="HAMAP" id="MF_01152">
    <property type="entry name" value="DnaJ"/>
    <property type="match status" value="1"/>
</dbReference>
<reference evidence="13" key="1">
    <citation type="submission" date="2020-05" db="EMBL/GenBank/DDBJ databases">
        <authorList>
            <person name="Chiriac C."/>
            <person name="Salcher M."/>
            <person name="Ghai R."/>
            <person name="Kavagutti S V."/>
        </authorList>
    </citation>
    <scope>NUCLEOTIDE SEQUENCE</scope>
</reference>
<dbReference type="SUPFAM" id="SSF49493">
    <property type="entry name" value="HSP40/DnaJ peptide-binding domain"/>
    <property type="match status" value="2"/>
</dbReference>
<keyword evidence="3" id="KW-0479">Metal-binding</keyword>
<evidence type="ECO:0000256" key="3">
    <source>
        <dbReference type="ARBA" id="ARBA00022723"/>
    </source>
</evidence>
<dbReference type="CDD" id="cd06257">
    <property type="entry name" value="DnaJ"/>
    <property type="match status" value="1"/>
</dbReference>
<evidence type="ECO:0000256" key="4">
    <source>
        <dbReference type="ARBA" id="ARBA00022737"/>
    </source>
</evidence>
<dbReference type="InterPro" id="IPR001623">
    <property type="entry name" value="DnaJ_domain"/>
</dbReference>
<dbReference type="GO" id="GO:0009408">
    <property type="term" value="P:response to heat"/>
    <property type="evidence" value="ECO:0007669"/>
    <property type="project" value="InterPro"/>
</dbReference>
<dbReference type="InterPro" id="IPR008971">
    <property type="entry name" value="HSP40/DnaJ_pept-bd"/>
</dbReference>
<dbReference type="InterPro" id="IPR018253">
    <property type="entry name" value="DnaJ_domain_CS"/>
</dbReference>
<evidence type="ECO:0000259" key="9">
    <source>
        <dbReference type="PROSITE" id="PS50076"/>
    </source>
</evidence>
<dbReference type="Gene3D" id="2.60.260.20">
    <property type="entry name" value="Urease metallochaperone UreE, N-terminal domain"/>
    <property type="match status" value="2"/>
</dbReference>
<gene>
    <name evidence="11" type="ORF">UFOPK2602_00636</name>
    <name evidence="12" type="ORF">UFOPK2806_02529</name>
    <name evidence="13" type="ORF">UFOPK3417_01790</name>
</gene>
<dbReference type="GO" id="GO:0042026">
    <property type="term" value="P:protein refolding"/>
    <property type="evidence" value="ECO:0007669"/>
    <property type="project" value="TreeGrafter"/>
</dbReference>
<organism evidence="13">
    <name type="scientific">freshwater metagenome</name>
    <dbReference type="NCBI Taxonomy" id="449393"/>
    <lineage>
        <taxon>unclassified sequences</taxon>
        <taxon>metagenomes</taxon>
        <taxon>ecological metagenomes</taxon>
    </lineage>
</organism>